<evidence type="ECO:0000259" key="3">
    <source>
        <dbReference type="PROSITE" id="PS51186"/>
    </source>
</evidence>
<evidence type="ECO:0000313" key="7">
    <source>
        <dbReference type="Proteomes" id="UP001164790"/>
    </source>
</evidence>
<dbReference type="SUPFAM" id="SSF55729">
    <property type="entry name" value="Acyl-CoA N-acyltransferases (Nat)"/>
    <property type="match status" value="1"/>
</dbReference>
<evidence type="ECO:0000313" key="6">
    <source>
        <dbReference type="Proteomes" id="UP000290475"/>
    </source>
</evidence>
<dbReference type="PANTHER" id="PTHR43072:SF23">
    <property type="entry name" value="UPF0039 PROTEIN C11D3.02C"/>
    <property type="match status" value="1"/>
</dbReference>
<sequence>MIEFVPATAADLPKIVAIYNETIPTHEATADLQPQTVAQKSAWFAAHNDHFPAWVIQNHHETVGWLTLSAYSDRAAYDQTAEISLYLDRAARGHHVGSAALAFVDHEAPAHGLTTVIARIFGHNQTSRHLFQKFGYDQWGHLPAIATLPEGHADLEVYGKHFVISASK</sequence>
<evidence type="ECO:0000313" key="4">
    <source>
        <dbReference type="EMBL" id="RXT27874.1"/>
    </source>
</evidence>
<keyword evidence="2" id="KW-0012">Acyltransferase</keyword>
<dbReference type="EMBL" id="MSSM01000006">
    <property type="protein sequence ID" value="RXT27874.1"/>
    <property type="molecule type" value="Genomic_DNA"/>
</dbReference>
<dbReference type="AlphaFoldDB" id="A0A4Q1U885"/>
<dbReference type="Gene3D" id="3.40.630.30">
    <property type="match status" value="1"/>
</dbReference>
<evidence type="ECO:0000313" key="5">
    <source>
        <dbReference type="EMBL" id="UYN56187.1"/>
    </source>
</evidence>
<protein>
    <submittedName>
        <fullName evidence="4">GNAT family N-acetyltransferase</fullName>
    </submittedName>
</protein>
<keyword evidence="7" id="KW-1185">Reference proteome</keyword>
<evidence type="ECO:0000256" key="1">
    <source>
        <dbReference type="ARBA" id="ARBA00022679"/>
    </source>
</evidence>
<dbReference type="InterPro" id="IPR000182">
    <property type="entry name" value="GNAT_dom"/>
</dbReference>
<organism evidence="4 6">
    <name type="scientific">Lacticaseibacillus chiayiensis</name>
    <dbReference type="NCBI Taxonomy" id="2100821"/>
    <lineage>
        <taxon>Bacteria</taxon>
        <taxon>Bacillati</taxon>
        <taxon>Bacillota</taxon>
        <taxon>Bacilli</taxon>
        <taxon>Lactobacillales</taxon>
        <taxon>Lactobacillaceae</taxon>
        <taxon>Lacticaseibacillus</taxon>
    </lineage>
</organism>
<dbReference type="Proteomes" id="UP000290475">
    <property type="component" value="Unassembled WGS sequence"/>
</dbReference>
<dbReference type="CDD" id="cd04301">
    <property type="entry name" value="NAT_SF"/>
    <property type="match status" value="1"/>
</dbReference>
<accession>A0A4Q1U885</accession>
<reference evidence="4 6" key="1">
    <citation type="submission" date="2017-01" db="EMBL/GenBank/DDBJ databases">
        <title>Lactobacillus chiayiensis sp. nov., a lactic acid bacterium isolated from compost.</title>
        <authorList>
            <person name="Huang C.-H."/>
        </authorList>
    </citation>
    <scope>NUCLEOTIDE SEQUENCE [LARGE SCALE GENOMIC DNA]</scope>
    <source>
        <strain evidence="4">Chh01</strain>
        <strain evidence="6">chh01</strain>
    </source>
</reference>
<dbReference type="Proteomes" id="UP001164790">
    <property type="component" value="Chromosome"/>
</dbReference>
<dbReference type="Pfam" id="PF00583">
    <property type="entry name" value="Acetyltransf_1"/>
    <property type="match status" value="1"/>
</dbReference>
<dbReference type="InterPro" id="IPR016181">
    <property type="entry name" value="Acyl_CoA_acyltransferase"/>
</dbReference>
<reference evidence="5" key="2">
    <citation type="submission" date="2022-10" db="EMBL/GenBank/DDBJ databases">
        <title>Comparative genomic analysis and in-vitro probiotic properties of the potential probiotic L. chiayiensis AACE 3.</title>
        <authorList>
            <person name="Kang X."/>
        </authorList>
    </citation>
    <scope>NUCLEOTIDE SEQUENCE</scope>
    <source>
        <strain evidence="5">AACE 3</strain>
    </source>
</reference>
<dbReference type="GO" id="GO:0016747">
    <property type="term" value="F:acyltransferase activity, transferring groups other than amino-acyl groups"/>
    <property type="evidence" value="ECO:0007669"/>
    <property type="project" value="InterPro"/>
</dbReference>
<dbReference type="PANTHER" id="PTHR43072">
    <property type="entry name" value="N-ACETYLTRANSFERASE"/>
    <property type="match status" value="1"/>
</dbReference>
<evidence type="ECO:0000256" key="2">
    <source>
        <dbReference type="ARBA" id="ARBA00023315"/>
    </source>
</evidence>
<dbReference type="PROSITE" id="PS51186">
    <property type="entry name" value="GNAT"/>
    <property type="match status" value="1"/>
</dbReference>
<dbReference type="RefSeq" id="WP_129301211.1">
    <property type="nucleotide sequence ID" value="NZ_CP074378.1"/>
</dbReference>
<gene>
    <name evidence="4" type="ORF">BVJ53_03665</name>
    <name evidence="5" type="ORF">OFW50_12060</name>
</gene>
<keyword evidence="1 4" id="KW-0808">Transferase</keyword>
<dbReference type="EMBL" id="CP107523">
    <property type="protein sequence ID" value="UYN56187.1"/>
    <property type="molecule type" value="Genomic_DNA"/>
</dbReference>
<name>A0A4Q1U885_9LACO</name>
<feature type="domain" description="N-acetyltransferase" evidence="3">
    <location>
        <begin position="2"/>
        <end position="164"/>
    </location>
</feature>
<proteinExistence type="predicted"/>